<evidence type="ECO:0000256" key="3">
    <source>
        <dbReference type="SAM" id="MobiDB-lite"/>
    </source>
</evidence>
<dbReference type="Gene3D" id="3.40.50.2300">
    <property type="match status" value="1"/>
</dbReference>
<dbReference type="InterPro" id="IPR011006">
    <property type="entry name" value="CheY-like_superfamily"/>
</dbReference>
<feature type="domain" description="Response regulatory" evidence="4">
    <location>
        <begin position="208"/>
        <end position="321"/>
    </location>
</feature>
<organism evidence="5">
    <name type="scientific">Caldithrix abyssi</name>
    <dbReference type="NCBI Taxonomy" id="187145"/>
    <lineage>
        <taxon>Bacteria</taxon>
        <taxon>Pseudomonadati</taxon>
        <taxon>Calditrichota</taxon>
        <taxon>Calditrichia</taxon>
        <taxon>Calditrichales</taxon>
        <taxon>Calditrichaceae</taxon>
        <taxon>Caldithrix</taxon>
    </lineage>
</organism>
<evidence type="ECO:0000256" key="2">
    <source>
        <dbReference type="PROSITE-ProRule" id="PRU00169"/>
    </source>
</evidence>
<dbReference type="Proteomes" id="UP000885771">
    <property type="component" value="Unassembled WGS sequence"/>
</dbReference>
<dbReference type="SMART" id="SM00448">
    <property type="entry name" value="REC"/>
    <property type="match status" value="1"/>
</dbReference>
<dbReference type="EMBL" id="DRLI01000211">
    <property type="protein sequence ID" value="HHM02458.1"/>
    <property type="molecule type" value="Genomic_DNA"/>
</dbReference>
<dbReference type="AlphaFoldDB" id="A0A7V5RPP6"/>
<accession>A0A7V5RPP6</accession>
<dbReference type="SUPFAM" id="SSF52172">
    <property type="entry name" value="CheY-like"/>
    <property type="match status" value="1"/>
</dbReference>
<dbReference type="CDD" id="cd00156">
    <property type="entry name" value="REC"/>
    <property type="match status" value="1"/>
</dbReference>
<evidence type="ECO:0000313" key="5">
    <source>
        <dbReference type="EMBL" id="HHM02458.1"/>
    </source>
</evidence>
<dbReference type="PANTHER" id="PTHR44591">
    <property type="entry name" value="STRESS RESPONSE REGULATOR PROTEIN 1"/>
    <property type="match status" value="1"/>
</dbReference>
<keyword evidence="1 2" id="KW-0597">Phosphoprotein</keyword>
<feature type="region of interest" description="Disordered" evidence="3">
    <location>
        <begin position="185"/>
        <end position="205"/>
    </location>
</feature>
<reference evidence="5" key="1">
    <citation type="journal article" date="2020" name="mSystems">
        <title>Genome- and Community-Level Interaction Insights into Carbon Utilization and Element Cycling Functions of Hydrothermarchaeota in Hydrothermal Sediment.</title>
        <authorList>
            <person name="Zhou Z."/>
            <person name="Liu Y."/>
            <person name="Xu W."/>
            <person name="Pan J."/>
            <person name="Luo Z.H."/>
            <person name="Li M."/>
        </authorList>
    </citation>
    <scope>NUCLEOTIDE SEQUENCE [LARGE SCALE GENOMIC DNA]</scope>
    <source>
        <strain evidence="5">HyVt-460</strain>
    </source>
</reference>
<dbReference type="InterPro" id="IPR001789">
    <property type="entry name" value="Sig_transdc_resp-reg_receiver"/>
</dbReference>
<dbReference type="Pfam" id="PF00072">
    <property type="entry name" value="Response_reg"/>
    <property type="match status" value="1"/>
</dbReference>
<sequence>MNNLYSRSENIDELIRSVKLPYVAWKVLFLVTQNTRANQIADILQSDTAEVEGALGLLADSGLVTTVSEQVSADTPEEETAEAVESVAEAVEEASETAAPEEETLIEEVSEEESAEPAPEEEATVTEEAPEAEEETVEVEDALEEEVVEVSDDEDISIEIPMEEEDKDISEDLDFEVDLESAVEEAAVPQPKVETPAPEPESSEGKKKILVIDDSLVIRKMVEIALEDEDYVIETAVSGKEGLEKLDSVSPVLVILDMMLPDINGIEILKTIKASRGIPVIMLSGKDSPQMVENAKKEGAEEFLPKPFKDDDLVEKVKLLAK</sequence>
<dbReference type="PANTHER" id="PTHR44591:SF3">
    <property type="entry name" value="RESPONSE REGULATORY DOMAIN-CONTAINING PROTEIN"/>
    <property type="match status" value="1"/>
</dbReference>
<feature type="region of interest" description="Disordered" evidence="3">
    <location>
        <begin position="93"/>
        <end position="141"/>
    </location>
</feature>
<feature type="modified residue" description="4-aspartylphosphate" evidence="2">
    <location>
        <position position="257"/>
    </location>
</feature>
<dbReference type="InterPro" id="IPR050595">
    <property type="entry name" value="Bact_response_regulator"/>
</dbReference>
<dbReference type="GO" id="GO:0000160">
    <property type="term" value="P:phosphorelay signal transduction system"/>
    <property type="evidence" value="ECO:0007669"/>
    <property type="project" value="InterPro"/>
</dbReference>
<dbReference type="PROSITE" id="PS50110">
    <property type="entry name" value="RESPONSE_REGULATORY"/>
    <property type="match status" value="1"/>
</dbReference>
<proteinExistence type="predicted"/>
<gene>
    <name evidence="5" type="ORF">ENJ15_05540</name>
</gene>
<evidence type="ECO:0000259" key="4">
    <source>
        <dbReference type="PROSITE" id="PS50110"/>
    </source>
</evidence>
<evidence type="ECO:0000256" key="1">
    <source>
        <dbReference type="ARBA" id="ARBA00022553"/>
    </source>
</evidence>
<protein>
    <submittedName>
        <fullName evidence="5">Response regulator</fullName>
    </submittedName>
</protein>
<comment type="caution">
    <text evidence="5">The sequence shown here is derived from an EMBL/GenBank/DDBJ whole genome shotgun (WGS) entry which is preliminary data.</text>
</comment>
<name>A0A7V5RPP6_CALAY</name>